<evidence type="ECO:0000259" key="5">
    <source>
        <dbReference type="Pfam" id="PF08386"/>
    </source>
</evidence>
<feature type="region of interest" description="Disordered" evidence="3">
    <location>
        <begin position="1"/>
        <end position="63"/>
    </location>
</feature>
<feature type="domain" description="Peptidase S33 tripeptidyl aminopeptidase-like C-terminal" evidence="5">
    <location>
        <begin position="500"/>
        <end position="600"/>
    </location>
</feature>
<evidence type="ECO:0000313" key="7">
    <source>
        <dbReference type="Proteomes" id="UP000019494"/>
    </source>
</evidence>
<keyword evidence="4" id="KW-0812">Transmembrane</keyword>
<feature type="region of interest" description="Disordered" evidence="3">
    <location>
        <begin position="100"/>
        <end position="130"/>
    </location>
</feature>
<dbReference type="EMBL" id="AWQS01000013">
    <property type="protein sequence ID" value="EWT07400.1"/>
    <property type="molecule type" value="Genomic_DNA"/>
</dbReference>
<reference evidence="7" key="1">
    <citation type="submission" date="2013-08" db="EMBL/GenBank/DDBJ databases">
        <title>Intrasporangium oryzae NRRL B-24470.</title>
        <authorList>
            <person name="Liu H."/>
            <person name="Wang G."/>
        </authorList>
    </citation>
    <scope>NUCLEOTIDE SEQUENCE [LARGE SCALE GENOMIC DNA]</scope>
    <source>
        <strain evidence="7">Q5-1</strain>
    </source>
</reference>
<organism evidence="6 7">
    <name type="scientific">Intrasporangium chromatireducens Q5-1</name>
    <dbReference type="NCBI Taxonomy" id="584657"/>
    <lineage>
        <taxon>Bacteria</taxon>
        <taxon>Bacillati</taxon>
        <taxon>Actinomycetota</taxon>
        <taxon>Actinomycetes</taxon>
        <taxon>Micrococcales</taxon>
        <taxon>Intrasporangiaceae</taxon>
        <taxon>Intrasporangium</taxon>
    </lineage>
</organism>
<gene>
    <name evidence="6" type="ORF">N864_07920</name>
</gene>
<dbReference type="GO" id="GO:0016787">
    <property type="term" value="F:hydrolase activity"/>
    <property type="evidence" value="ECO:0007669"/>
    <property type="project" value="UniProtKB-KW"/>
</dbReference>
<name>W9GMR2_9MICO</name>
<dbReference type="Pfam" id="PF08386">
    <property type="entry name" value="Abhydrolase_4"/>
    <property type="match status" value="1"/>
</dbReference>
<keyword evidence="4" id="KW-1133">Transmembrane helix</keyword>
<proteinExistence type="inferred from homology"/>
<dbReference type="InterPro" id="IPR013595">
    <property type="entry name" value="Pept_S33_TAP-like_C"/>
</dbReference>
<comment type="caution">
    <text evidence="6">The sequence shown here is derived from an EMBL/GenBank/DDBJ whole genome shotgun (WGS) entry which is preliminary data.</text>
</comment>
<feature type="transmembrane region" description="Helical" evidence="4">
    <location>
        <begin position="70"/>
        <end position="90"/>
    </location>
</feature>
<dbReference type="PATRIC" id="fig|584657.3.peg.660"/>
<dbReference type="InterPro" id="IPR051601">
    <property type="entry name" value="Serine_prot/Carboxylest_S33"/>
</dbReference>
<sequence length="600" mass="63391">MLSDDPQPGDLPEAPEEPYAAVRRIAGGPPPPGAGSHDEPLAGVPEPVRPPVTQAGVPAPRPRPAWLNPVVAVVAVIALLAVVGLGVWAFRPVDLPPVAVPTSSPSATGSAPPTSGPPATTPAPASTDHPKVLDRFYTQSLSWSSCGDSSAQQCAKIKVPVDYAKPAGDTFTLALRKAPATDPSKRIGSLLINPGGPGGSGVQYAEYAAFVFSKDLRAAYDVVGFDPRGIGQSDAVACLTNQQMDLLFADDPTPDTAAERHKLLSDADVITKSCATSGGERARHMSSTEVAKDMDIIRALVGDEKLNYYGVSYGTFLGGLYADLFPKRVGRFVLDSAMSPNQTDLQQTQYDIQGFESSMDAFIAWCVKRDDCALGRDPKAAAGKIVDLIDHIDQHPLRTTKGGLTSIGEGWVNFAIFMCLYSNTSWPTLNRGLAQAIEKGTGDILLTYASQVVERDAKGNFADSSYLQAMIPVRCADWPRTPETPARQAEQRKLQAAHPLWARMTGELYDNCKAWPAPGRQPTGTTIGKGAAPILVIGNLRDPATPIGGTRQLAKDLASGVLVTSNNDGHGTYLSGNSCIDRVVDGYLVAGTVPPNGKAC</sequence>
<dbReference type="SUPFAM" id="SSF53474">
    <property type="entry name" value="alpha/beta-Hydrolases"/>
    <property type="match status" value="1"/>
</dbReference>
<protein>
    <submittedName>
        <fullName evidence="6">Alpha/beta hydrolase</fullName>
    </submittedName>
</protein>
<evidence type="ECO:0000256" key="1">
    <source>
        <dbReference type="ARBA" id="ARBA00010088"/>
    </source>
</evidence>
<dbReference type="Gene3D" id="3.40.50.1820">
    <property type="entry name" value="alpha/beta hydrolase"/>
    <property type="match status" value="1"/>
</dbReference>
<evidence type="ECO:0000256" key="4">
    <source>
        <dbReference type="SAM" id="Phobius"/>
    </source>
</evidence>
<keyword evidence="7" id="KW-1185">Reference proteome</keyword>
<accession>W9GMR2</accession>
<dbReference type="InterPro" id="IPR029058">
    <property type="entry name" value="AB_hydrolase_fold"/>
</dbReference>
<dbReference type="OrthoDB" id="3252468at2"/>
<dbReference type="PANTHER" id="PTHR43248:SF25">
    <property type="entry name" value="AB HYDROLASE-1 DOMAIN-CONTAINING PROTEIN-RELATED"/>
    <property type="match status" value="1"/>
</dbReference>
<dbReference type="PANTHER" id="PTHR43248">
    <property type="entry name" value="2-SUCCINYL-6-HYDROXY-2,4-CYCLOHEXADIENE-1-CARBOXYLATE SYNTHASE"/>
    <property type="match status" value="1"/>
</dbReference>
<keyword evidence="2 6" id="KW-0378">Hydrolase</keyword>
<evidence type="ECO:0000256" key="2">
    <source>
        <dbReference type="ARBA" id="ARBA00022801"/>
    </source>
</evidence>
<dbReference type="RefSeq" id="WP_051518128.1">
    <property type="nucleotide sequence ID" value="NZ_AWQS01000013.1"/>
</dbReference>
<comment type="similarity">
    <text evidence="1">Belongs to the peptidase S33 family.</text>
</comment>
<keyword evidence="4" id="KW-0472">Membrane</keyword>
<feature type="compositionally biased region" description="Low complexity" evidence="3">
    <location>
        <begin position="100"/>
        <end position="113"/>
    </location>
</feature>
<evidence type="ECO:0000313" key="6">
    <source>
        <dbReference type="EMBL" id="EWT07400.1"/>
    </source>
</evidence>
<dbReference type="AlphaFoldDB" id="W9GMR2"/>
<dbReference type="Proteomes" id="UP000019494">
    <property type="component" value="Unassembled WGS sequence"/>
</dbReference>
<evidence type="ECO:0000256" key="3">
    <source>
        <dbReference type="SAM" id="MobiDB-lite"/>
    </source>
</evidence>